<evidence type="ECO:0000256" key="1">
    <source>
        <dbReference type="SAM" id="Phobius"/>
    </source>
</evidence>
<feature type="transmembrane region" description="Helical" evidence="1">
    <location>
        <begin position="6"/>
        <end position="22"/>
    </location>
</feature>
<comment type="caution">
    <text evidence="2">The sequence shown here is derived from an EMBL/GenBank/DDBJ whole genome shotgun (WGS) entry which is preliminary data.</text>
</comment>
<keyword evidence="1" id="KW-0472">Membrane</keyword>
<name>A0A226D5G5_FOLCA</name>
<dbReference type="AlphaFoldDB" id="A0A226D5G5"/>
<reference evidence="2 3" key="1">
    <citation type="submission" date="2015-12" db="EMBL/GenBank/DDBJ databases">
        <title>The genome of Folsomia candida.</title>
        <authorList>
            <person name="Faddeeva A."/>
            <person name="Derks M.F."/>
            <person name="Anvar Y."/>
            <person name="Smit S."/>
            <person name="Van Straalen N."/>
            <person name="Roelofs D."/>
        </authorList>
    </citation>
    <scope>NUCLEOTIDE SEQUENCE [LARGE SCALE GENOMIC DNA]</scope>
    <source>
        <strain evidence="2 3">VU population</strain>
        <tissue evidence="2">Whole body</tissue>
    </source>
</reference>
<keyword evidence="3" id="KW-1185">Reference proteome</keyword>
<dbReference type="Proteomes" id="UP000198287">
    <property type="component" value="Unassembled WGS sequence"/>
</dbReference>
<evidence type="ECO:0000313" key="3">
    <source>
        <dbReference type="Proteomes" id="UP000198287"/>
    </source>
</evidence>
<feature type="transmembrane region" description="Helical" evidence="1">
    <location>
        <begin position="42"/>
        <end position="65"/>
    </location>
</feature>
<evidence type="ECO:0000313" key="2">
    <source>
        <dbReference type="EMBL" id="OXA40802.1"/>
    </source>
</evidence>
<keyword evidence="1" id="KW-1133">Transmembrane helix</keyword>
<sequence length="161" mass="18442">MYSKKALLLIYVILGVSSYLGASPSKFDISSKRFYSTKRTRFFCRLTTILLTIQILFSGCCLYYFPTLTKNSKSLPSTSSQSLRHAKYIESKWCSFTTFEEFRAYPSQRILEAFLHFFLLARMLTAFIASTGAVLHGILPNNWISLIPRKYWNGPCCGLVI</sequence>
<accession>A0A226D5G5</accession>
<keyword evidence="1" id="KW-0812">Transmembrane</keyword>
<proteinExistence type="predicted"/>
<dbReference type="EMBL" id="LNIX01000032">
    <property type="protein sequence ID" value="OXA40802.1"/>
    <property type="molecule type" value="Genomic_DNA"/>
</dbReference>
<protein>
    <submittedName>
        <fullName evidence="2">Uncharacterized protein</fullName>
    </submittedName>
</protein>
<organism evidence="2 3">
    <name type="scientific">Folsomia candida</name>
    <name type="common">Springtail</name>
    <dbReference type="NCBI Taxonomy" id="158441"/>
    <lineage>
        <taxon>Eukaryota</taxon>
        <taxon>Metazoa</taxon>
        <taxon>Ecdysozoa</taxon>
        <taxon>Arthropoda</taxon>
        <taxon>Hexapoda</taxon>
        <taxon>Collembola</taxon>
        <taxon>Entomobryomorpha</taxon>
        <taxon>Isotomoidea</taxon>
        <taxon>Isotomidae</taxon>
        <taxon>Proisotominae</taxon>
        <taxon>Folsomia</taxon>
    </lineage>
</organism>
<feature type="transmembrane region" description="Helical" evidence="1">
    <location>
        <begin position="113"/>
        <end position="139"/>
    </location>
</feature>
<gene>
    <name evidence="2" type="ORF">Fcan01_24567</name>
</gene>